<dbReference type="Proteomes" id="UP001595478">
    <property type="component" value="Unassembled WGS sequence"/>
</dbReference>
<evidence type="ECO:0000256" key="5">
    <source>
        <dbReference type="SAM" id="Phobius"/>
    </source>
</evidence>
<protein>
    <submittedName>
        <fullName evidence="7">Nitrate/nitrite transporter NrtS</fullName>
    </submittedName>
</protein>
<dbReference type="PRINTS" id="PR00260">
    <property type="entry name" value="CHEMTRNSDUCR"/>
</dbReference>
<feature type="domain" description="Methyl-accepting transducer" evidence="6">
    <location>
        <begin position="87"/>
        <end position="327"/>
    </location>
</feature>
<accession>A0ABV7FUU6</accession>
<organism evidence="7 8">
    <name type="scientific">Agaribacter flavus</name>
    <dbReference type="NCBI Taxonomy" id="1902781"/>
    <lineage>
        <taxon>Bacteria</taxon>
        <taxon>Pseudomonadati</taxon>
        <taxon>Pseudomonadota</taxon>
        <taxon>Gammaproteobacteria</taxon>
        <taxon>Alteromonadales</taxon>
        <taxon>Alteromonadaceae</taxon>
        <taxon>Agaribacter</taxon>
    </lineage>
</organism>
<dbReference type="PROSITE" id="PS50111">
    <property type="entry name" value="CHEMOTAXIS_TRANSDUC_2"/>
    <property type="match status" value="1"/>
</dbReference>
<evidence type="ECO:0000256" key="2">
    <source>
        <dbReference type="ARBA" id="ARBA00023224"/>
    </source>
</evidence>
<proteinExistence type="inferred from homology"/>
<dbReference type="SMART" id="SM00283">
    <property type="entry name" value="MA"/>
    <property type="match status" value="1"/>
</dbReference>
<evidence type="ECO:0000259" key="6">
    <source>
        <dbReference type="PROSITE" id="PS50111"/>
    </source>
</evidence>
<keyword evidence="5" id="KW-0472">Membrane</keyword>
<evidence type="ECO:0000313" key="8">
    <source>
        <dbReference type="Proteomes" id="UP001595478"/>
    </source>
</evidence>
<dbReference type="RefSeq" id="WP_376921231.1">
    <property type="nucleotide sequence ID" value="NZ_JBHRSW010000047.1"/>
</dbReference>
<evidence type="ECO:0000256" key="1">
    <source>
        <dbReference type="ARBA" id="ARBA00004370"/>
    </source>
</evidence>
<comment type="caution">
    <text evidence="7">The sequence shown here is derived from an EMBL/GenBank/DDBJ whole genome shotgun (WGS) entry which is preliminary data.</text>
</comment>
<keyword evidence="8" id="KW-1185">Reference proteome</keyword>
<name>A0ABV7FUU6_9ALTE</name>
<comment type="similarity">
    <text evidence="3">Belongs to the methyl-accepting chemotaxis (MCP) protein family.</text>
</comment>
<reference evidence="8" key="1">
    <citation type="journal article" date="2019" name="Int. J. Syst. Evol. Microbiol.">
        <title>The Global Catalogue of Microorganisms (GCM) 10K type strain sequencing project: providing services to taxonomists for standard genome sequencing and annotation.</title>
        <authorList>
            <consortium name="The Broad Institute Genomics Platform"/>
            <consortium name="The Broad Institute Genome Sequencing Center for Infectious Disease"/>
            <person name="Wu L."/>
            <person name="Ma J."/>
        </authorList>
    </citation>
    <scope>NUCLEOTIDE SEQUENCE [LARGE SCALE GENOMIC DNA]</scope>
    <source>
        <strain evidence="8">KCTC 52473</strain>
    </source>
</reference>
<dbReference type="NCBIfam" id="NF038050">
    <property type="entry name" value="NrtS"/>
    <property type="match status" value="1"/>
</dbReference>
<dbReference type="Gene3D" id="1.10.287.950">
    <property type="entry name" value="Methyl-accepting chemotaxis protein"/>
    <property type="match status" value="1"/>
</dbReference>
<keyword evidence="5" id="KW-0812">Transmembrane</keyword>
<dbReference type="InterPro" id="IPR004089">
    <property type="entry name" value="MCPsignal_dom"/>
</dbReference>
<dbReference type="PANTHER" id="PTHR32089:SF112">
    <property type="entry name" value="LYSOZYME-LIKE PROTEIN-RELATED"/>
    <property type="match status" value="1"/>
</dbReference>
<gene>
    <name evidence="7" type="primary">nrtS</name>
    <name evidence="7" type="ORF">ACFOHL_15945</name>
</gene>
<dbReference type="InterPro" id="IPR004090">
    <property type="entry name" value="Chemotax_Me-accpt_rcpt"/>
</dbReference>
<sequence length="364" mass="39665">MQKIDWWGGLKTALVIGSILTLINQWNGIVGDSPINLISLLLTYLVPFCVYQYGRLKNAKKQAQAAHTKAAAQAELYSQIQHQLSAHLEALTDLGTTVSSVAKNVNKASKERAHMVSESKSKAQSIKDNANEIDAMNRSSSQHVSTLDTSYQALSERVSKLIAIVYQAEAWTRSMSETTQQFNTEFSKISAMTDTISDISASTNLLALNAAIESARAGEMGRGFSVVADEVKKLAIESGVNAAAISQQVSNLAKMESHIRDEAEKFSHNLQSTLNETSESEKGLEAVTKTLQQTIEDFEAHVDDIQEKARMQIIEVEEIVERLGIIEEGALAAIEGSAKNIGVGQSILNEAEQALKALETEKKK</sequence>
<feature type="transmembrane region" description="Helical" evidence="5">
    <location>
        <begin position="35"/>
        <end position="54"/>
    </location>
</feature>
<dbReference type="EMBL" id="JBHRSW010000047">
    <property type="protein sequence ID" value="MFC3123114.1"/>
    <property type="molecule type" value="Genomic_DNA"/>
</dbReference>
<dbReference type="PANTHER" id="PTHR32089">
    <property type="entry name" value="METHYL-ACCEPTING CHEMOTAXIS PROTEIN MCPB"/>
    <property type="match status" value="1"/>
</dbReference>
<dbReference type="Pfam" id="PF00015">
    <property type="entry name" value="MCPsignal"/>
    <property type="match status" value="1"/>
</dbReference>
<comment type="subcellular location">
    <subcellularLocation>
        <location evidence="1">Membrane</location>
    </subcellularLocation>
</comment>
<evidence type="ECO:0000313" key="7">
    <source>
        <dbReference type="EMBL" id="MFC3123114.1"/>
    </source>
</evidence>
<dbReference type="SUPFAM" id="SSF58104">
    <property type="entry name" value="Methyl-accepting chemotaxis protein (MCP) signaling domain"/>
    <property type="match status" value="1"/>
</dbReference>
<keyword evidence="2 4" id="KW-0807">Transducer</keyword>
<evidence type="ECO:0000256" key="4">
    <source>
        <dbReference type="PROSITE-ProRule" id="PRU00284"/>
    </source>
</evidence>
<evidence type="ECO:0000256" key="3">
    <source>
        <dbReference type="ARBA" id="ARBA00029447"/>
    </source>
</evidence>
<feature type="transmembrane region" description="Helical" evidence="5">
    <location>
        <begin position="6"/>
        <end position="23"/>
    </location>
</feature>
<keyword evidence="5" id="KW-1133">Transmembrane helix</keyword>
<dbReference type="InterPro" id="IPR047700">
    <property type="entry name" value="NrtS-like"/>
</dbReference>